<gene>
    <name evidence="1" type="ORF">ACFOWE_00050</name>
</gene>
<keyword evidence="2" id="KW-1185">Reference proteome</keyword>
<proteinExistence type="predicted"/>
<protein>
    <recommendedName>
        <fullName evidence="3">Methyltransferase</fullName>
    </recommendedName>
</protein>
<organism evidence="1 2">
    <name type="scientific">Planomonospora corallina</name>
    <dbReference type="NCBI Taxonomy" id="1806052"/>
    <lineage>
        <taxon>Bacteria</taxon>
        <taxon>Bacillati</taxon>
        <taxon>Actinomycetota</taxon>
        <taxon>Actinomycetes</taxon>
        <taxon>Streptosporangiales</taxon>
        <taxon>Streptosporangiaceae</taxon>
        <taxon>Planomonospora</taxon>
    </lineage>
</organism>
<evidence type="ECO:0008006" key="3">
    <source>
        <dbReference type="Google" id="ProtNLM"/>
    </source>
</evidence>
<accession>A0ABV8HXM2</accession>
<name>A0ABV8HXM2_9ACTN</name>
<reference evidence="2" key="1">
    <citation type="journal article" date="2019" name="Int. J. Syst. Evol. Microbiol.">
        <title>The Global Catalogue of Microorganisms (GCM) 10K type strain sequencing project: providing services to taxonomists for standard genome sequencing and annotation.</title>
        <authorList>
            <consortium name="The Broad Institute Genomics Platform"/>
            <consortium name="The Broad Institute Genome Sequencing Center for Infectious Disease"/>
            <person name="Wu L."/>
            <person name="Ma J."/>
        </authorList>
    </citation>
    <scope>NUCLEOTIDE SEQUENCE [LARGE SCALE GENOMIC DNA]</scope>
    <source>
        <strain evidence="2">TBRC 4489</strain>
    </source>
</reference>
<evidence type="ECO:0000313" key="1">
    <source>
        <dbReference type="EMBL" id="MFC4056673.1"/>
    </source>
</evidence>
<evidence type="ECO:0000313" key="2">
    <source>
        <dbReference type="Proteomes" id="UP001595850"/>
    </source>
</evidence>
<dbReference type="SUPFAM" id="SSF53335">
    <property type="entry name" value="S-adenosyl-L-methionine-dependent methyltransferases"/>
    <property type="match status" value="1"/>
</dbReference>
<dbReference type="RefSeq" id="WP_377284632.1">
    <property type="nucleotide sequence ID" value="NZ_JBHSBM010000001.1"/>
</dbReference>
<dbReference type="InterPro" id="IPR029063">
    <property type="entry name" value="SAM-dependent_MTases_sf"/>
</dbReference>
<dbReference type="EMBL" id="JBHSBM010000001">
    <property type="protein sequence ID" value="MFC4056673.1"/>
    <property type="molecule type" value="Genomic_DNA"/>
</dbReference>
<sequence>MTEPDLLAAYDSVAADYAGIMPGRLPATFAEFGRVLAPGGHLLLGFPACDGSA</sequence>
<dbReference type="Gene3D" id="3.40.50.150">
    <property type="entry name" value="Vaccinia Virus protein VP39"/>
    <property type="match status" value="1"/>
</dbReference>
<comment type="caution">
    <text evidence="1">The sequence shown here is derived from an EMBL/GenBank/DDBJ whole genome shotgun (WGS) entry which is preliminary data.</text>
</comment>
<dbReference type="Proteomes" id="UP001595850">
    <property type="component" value="Unassembled WGS sequence"/>
</dbReference>